<organism evidence="1 2">
    <name type="scientific">Romeriopsis navalis LEGE 11480</name>
    <dbReference type="NCBI Taxonomy" id="2777977"/>
    <lineage>
        <taxon>Bacteria</taxon>
        <taxon>Bacillati</taxon>
        <taxon>Cyanobacteriota</taxon>
        <taxon>Cyanophyceae</taxon>
        <taxon>Leptolyngbyales</taxon>
        <taxon>Leptolyngbyaceae</taxon>
        <taxon>Romeriopsis</taxon>
        <taxon>Romeriopsis navalis</taxon>
    </lineage>
</organism>
<reference evidence="1" key="1">
    <citation type="submission" date="2020-10" db="EMBL/GenBank/DDBJ databases">
        <authorList>
            <person name="Castelo-Branco R."/>
            <person name="Eusebio N."/>
            <person name="Adriana R."/>
            <person name="Vieira A."/>
            <person name="Brugerolle De Fraissinette N."/>
            <person name="Rezende De Castro R."/>
            <person name="Schneider M.P."/>
            <person name="Vasconcelos V."/>
            <person name="Leao P.N."/>
        </authorList>
    </citation>
    <scope>NUCLEOTIDE SEQUENCE</scope>
    <source>
        <strain evidence="1">LEGE 11480</strain>
    </source>
</reference>
<gene>
    <name evidence="1" type="ORF">IQ266_19420</name>
</gene>
<evidence type="ECO:0000313" key="1">
    <source>
        <dbReference type="EMBL" id="MBE9031909.1"/>
    </source>
</evidence>
<dbReference type="Proteomes" id="UP000625316">
    <property type="component" value="Unassembled WGS sequence"/>
</dbReference>
<name>A0A928Z4M1_9CYAN</name>
<evidence type="ECO:0008006" key="3">
    <source>
        <dbReference type="Google" id="ProtNLM"/>
    </source>
</evidence>
<accession>A0A928Z4M1</accession>
<keyword evidence="2" id="KW-1185">Reference proteome</keyword>
<comment type="caution">
    <text evidence="1">The sequence shown here is derived from an EMBL/GenBank/DDBJ whole genome shotgun (WGS) entry which is preliminary data.</text>
</comment>
<sequence>MCSNSSSSHTSGKHPIHQHLRELLETARAHPPNSLLRRKYLNQLILAIQKSNRLYRGGASPEHYQEALSMTWLYVVRSLDKYDPSRAEVLTWINFRLSKDIKTVQIKATKEAKRRLNWVTAEDESRSPVDRLPARQDAQWVLTQLNQWLQNSSDELISLHVRGRPDLHCRQMIEWHLLAGDTFQTIAARENSPTSTLSSFWYKKCVPQLQEFSSNLL</sequence>
<protein>
    <recommendedName>
        <fullName evidence="3">Sigma-70 family RNA polymerase sigma factor</fullName>
    </recommendedName>
</protein>
<evidence type="ECO:0000313" key="2">
    <source>
        <dbReference type="Proteomes" id="UP000625316"/>
    </source>
</evidence>
<dbReference type="RefSeq" id="WP_264326736.1">
    <property type="nucleotide sequence ID" value="NZ_JADEXQ010000080.1"/>
</dbReference>
<dbReference type="AlphaFoldDB" id="A0A928Z4M1"/>
<dbReference type="EMBL" id="JADEXQ010000080">
    <property type="protein sequence ID" value="MBE9031909.1"/>
    <property type="molecule type" value="Genomic_DNA"/>
</dbReference>
<proteinExistence type="predicted"/>